<dbReference type="RefSeq" id="WP_023786242.1">
    <property type="nucleotide sequence ID" value="NC_022997.1"/>
</dbReference>
<dbReference type="HOGENOM" id="CLU_124286_1_0_5"/>
<dbReference type="STRING" id="1029756.W911_04165"/>
<accession>V5SCN5</accession>
<evidence type="ECO:0000313" key="2">
    <source>
        <dbReference type="Proteomes" id="UP000018542"/>
    </source>
</evidence>
<organism evidence="1 2">
    <name type="scientific">Hyphomicrobium nitrativorans NL23</name>
    <dbReference type="NCBI Taxonomy" id="1029756"/>
    <lineage>
        <taxon>Bacteria</taxon>
        <taxon>Pseudomonadati</taxon>
        <taxon>Pseudomonadota</taxon>
        <taxon>Alphaproteobacteria</taxon>
        <taxon>Hyphomicrobiales</taxon>
        <taxon>Hyphomicrobiaceae</taxon>
        <taxon>Hyphomicrobium</taxon>
    </lineage>
</organism>
<keyword evidence="2" id="KW-1185">Reference proteome</keyword>
<dbReference type="AlphaFoldDB" id="V5SCN5"/>
<reference evidence="1 2" key="1">
    <citation type="journal article" date="2014" name="Genome Announc.">
        <title>Complete Genome Sequence of Hyphomicrobium nitrativorans Strain NL23, a Denitrifying Bacterium Isolated from Biofilm of a Methanol-Fed Denitrification System Treating Seawater at the Montreal Biodome.</title>
        <authorList>
            <person name="Martineau C."/>
            <person name="Villeneuve C."/>
            <person name="Mauffrey F."/>
            <person name="Villemur R."/>
        </authorList>
    </citation>
    <scope>NUCLEOTIDE SEQUENCE [LARGE SCALE GENOMIC DNA]</scope>
    <source>
        <strain evidence="1">NL23</strain>
    </source>
</reference>
<sequence>MATTDSATGAQDTNRASLEERAAKLVNPASGIANDYLNHFNEILLLIENLPTLLPEMLDELLEWRPVTYREYFAKSALPGSSAALEIYEGLDEGFRRDFESIIDGINAMATASIDVISAHRGPEGDIDPSRVSDFCENASCAIRSALNRASDLVNNGRANPVETPQGMADRLIPCVA</sequence>
<dbReference type="EMBL" id="CP006912">
    <property type="protein sequence ID" value="AHB47785.1"/>
    <property type="molecule type" value="Genomic_DNA"/>
</dbReference>
<name>V5SCN5_9HYPH</name>
<evidence type="ECO:0000313" key="1">
    <source>
        <dbReference type="EMBL" id="AHB47785.1"/>
    </source>
</evidence>
<dbReference type="KEGG" id="hni:W911_04165"/>
<protein>
    <submittedName>
        <fullName evidence="1">Uncharacterized protein</fullName>
    </submittedName>
</protein>
<dbReference type="OrthoDB" id="7172864at2"/>
<dbReference type="Proteomes" id="UP000018542">
    <property type="component" value="Chromosome"/>
</dbReference>
<proteinExistence type="predicted"/>
<gene>
    <name evidence="1" type="ORF">W911_04165</name>
</gene>
<dbReference type="PATRIC" id="fig|1029756.8.peg.871"/>